<reference evidence="1 2" key="1">
    <citation type="submission" date="2015-06" db="EMBL/GenBank/DDBJ databases">
        <title>Complete genome sequence of Bacillus cereus phage PBC2.</title>
        <authorList>
            <person name="Kong M."/>
            <person name="Ryu S."/>
        </authorList>
    </citation>
    <scope>NUCLEOTIDE SEQUENCE [LARGE SCALE GENOMIC DNA]</scope>
</reference>
<organism evidence="1 2">
    <name type="scientific">Bacillus phage PBC2</name>
    <dbReference type="NCBI Taxonomy" id="1675029"/>
    <lineage>
        <taxon>Viruses</taxon>
        <taxon>Duplodnaviria</taxon>
        <taxon>Heunggongvirae</taxon>
        <taxon>Uroviricota</taxon>
        <taxon>Caudoviricetes</taxon>
        <taxon>Andregratiavirinae</taxon>
        <taxon>Haetaevirus</taxon>
        <taxon>Haetaevirus PBC2</taxon>
    </lineage>
</organism>
<evidence type="ECO:0000313" key="2">
    <source>
        <dbReference type="Proteomes" id="UP000223102"/>
    </source>
</evidence>
<protein>
    <submittedName>
        <fullName evidence="1">Uncharacterized protein</fullName>
    </submittedName>
</protein>
<evidence type="ECO:0000313" key="1">
    <source>
        <dbReference type="EMBL" id="AKQ08360.1"/>
    </source>
</evidence>
<proteinExistence type="predicted"/>
<sequence length="71" mass="8269">MSVAIVDNLIDKYDNYGDWSKVSALKEARHYVRDGEYDMLEDLWAEYSGYGDWSKASAIEELQRELEEGDE</sequence>
<dbReference type="EMBL" id="KT070867">
    <property type="protein sequence ID" value="AKQ08360.1"/>
    <property type="molecule type" value="Genomic_DNA"/>
</dbReference>
<accession>A0A218KBT9</accession>
<gene>
    <name evidence="1" type="ORF">PBC2_045</name>
</gene>
<name>A0A218KBT9_9CAUD</name>
<keyword evidence="2" id="KW-1185">Reference proteome</keyword>
<dbReference type="Proteomes" id="UP000223102">
    <property type="component" value="Segment"/>
</dbReference>